<keyword evidence="7" id="KW-0812">Transmembrane</keyword>
<evidence type="ECO:0000256" key="11">
    <source>
        <dbReference type="ARBA" id="ARBA00023136"/>
    </source>
</evidence>
<dbReference type="AlphaFoldDB" id="A0A2X2CE18"/>
<feature type="compositionally biased region" description="Basic and acidic residues" evidence="14">
    <location>
        <begin position="84"/>
        <end position="112"/>
    </location>
</feature>
<evidence type="ECO:0000256" key="6">
    <source>
        <dbReference type="ARBA" id="ARBA00022519"/>
    </source>
</evidence>
<dbReference type="InterPro" id="IPR003538">
    <property type="entry name" value="TonB"/>
</dbReference>
<dbReference type="InterPro" id="IPR006260">
    <property type="entry name" value="TonB/TolA_C"/>
</dbReference>
<dbReference type="Gene3D" id="3.30.2420.10">
    <property type="entry name" value="TonB"/>
    <property type="match status" value="1"/>
</dbReference>
<dbReference type="GO" id="GO:0030288">
    <property type="term" value="C:outer membrane-bounded periplasmic space"/>
    <property type="evidence" value="ECO:0007669"/>
    <property type="project" value="InterPro"/>
</dbReference>
<feature type="compositionally biased region" description="Polar residues" evidence="14">
    <location>
        <begin position="129"/>
        <end position="139"/>
    </location>
</feature>
<comment type="similarity">
    <text evidence="2 13">Belongs to the TonB family.</text>
</comment>
<dbReference type="GO" id="GO:0015891">
    <property type="term" value="P:siderophore transport"/>
    <property type="evidence" value="ECO:0007669"/>
    <property type="project" value="InterPro"/>
</dbReference>
<dbReference type="PROSITE" id="PS00018">
    <property type="entry name" value="EF_HAND_1"/>
    <property type="match status" value="1"/>
</dbReference>
<dbReference type="SUPFAM" id="SSF74653">
    <property type="entry name" value="TolA/TonB C-terminal domain"/>
    <property type="match status" value="1"/>
</dbReference>
<evidence type="ECO:0000256" key="1">
    <source>
        <dbReference type="ARBA" id="ARBA00004383"/>
    </source>
</evidence>
<dbReference type="NCBIfam" id="TIGR01352">
    <property type="entry name" value="tonB_Cterm"/>
    <property type="match status" value="1"/>
</dbReference>
<evidence type="ECO:0000313" key="18">
    <source>
        <dbReference type="Proteomes" id="UP000251485"/>
    </source>
</evidence>
<evidence type="ECO:0000256" key="15">
    <source>
        <dbReference type="SAM" id="SignalP"/>
    </source>
</evidence>
<name>A0A2X2CE18_PROMI</name>
<dbReference type="PANTHER" id="PTHR33446:SF8">
    <property type="entry name" value="PROTEIN TONB"/>
    <property type="match status" value="1"/>
</dbReference>
<feature type="compositionally biased region" description="Acidic residues" evidence="14">
    <location>
        <begin position="66"/>
        <end position="78"/>
    </location>
</feature>
<dbReference type="RefSeq" id="WP_036972024.1">
    <property type="nucleotide sequence ID" value="NZ_CAXOHV010000006.1"/>
</dbReference>
<keyword evidence="5 13" id="KW-1003">Cell membrane</keyword>
<evidence type="ECO:0000256" key="13">
    <source>
        <dbReference type="RuleBase" id="RU362123"/>
    </source>
</evidence>
<sequence>MRFKLWVFISLCLHASLVAAAILYVVEDKPIAPEPISIQMLAFAADEPVGEPEPVVEEVTPPEPEPVVEPEPEPEPEPIPDVKPVIEKPIEKKPEPKPKPKPKPVEKPKPPVERPQQQPLALNKGNEMKNLNPNATPSNKGEEKPVATTSQGEGKIPNVLRQGLPIYPPRAKAVGIEGSIKVRFDIDADGRVDNVEILSANPKNVFEREVRKAMRQWRYEKIPYKGKVVIIDFNIDGVSAS</sequence>
<protein>
    <recommendedName>
        <fullName evidence="3 13">Protein TonB</fullName>
    </recommendedName>
</protein>
<dbReference type="GO" id="GO:0031992">
    <property type="term" value="F:energy transducer activity"/>
    <property type="evidence" value="ECO:0007669"/>
    <property type="project" value="InterPro"/>
</dbReference>
<dbReference type="GO" id="GO:0015031">
    <property type="term" value="P:protein transport"/>
    <property type="evidence" value="ECO:0007669"/>
    <property type="project" value="UniProtKB-UniRule"/>
</dbReference>
<evidence type="ECO:0000313" key="17">
    <source>
        <dbReference type="EMBL" id="SPY98435.1"/>
    </source>
</evidence>
<feature type="chain" id="PRO_5016148006" description="Protein TonB" evidence="15">
    <location>
        <begin position="21"/>
        <end position="241"/>
    </location>
</feature>
<keyword evidence="10" id="KW-1133">Transmembrane helix</keyword>
<dbReference type="NCBIfam" id="NF008082">
    <property type="entry name" value="PRK10819.1-3"/>
    <property type="match status" value="1"/>
</dbReference>
<evidence type="ECO:0000256" key="14">
    <source>
        <dbReference type="SAM" id="MobiDB-lite"/>
    </source>
</evidence>
<feature type="signal peptide" evidence="15">
    <location>
        <begin position="1"/>
        <end position="20"/>
    </location>
</feature>
<dbReference type="PRINTS" id="PR01374">
    <property type="entry name" value="TONBPROTEIN"/>
</dbReference>
<keyword evidence="9 13" id="KW-0653">Protein transport</keyword>
<dbReference type="EMBL" id="UAUE01000024">
    <property type="protein sequence ID" value="SPY98435.1"/>
    <property type="molecule type" value="Genomic_DNA"/>
</dbReference>
<comment type="subunit">
    <text evidence="12">Homodimer. Forms a complex with the accessory proteins ExbB and ExbD.</text>
</comment>
<dbReference type="PROSITE" id="PS52015">
    <property type="entry name" value="TONB_CTD"/>
    <property type="match status" value="1"/>
</dbReference>
<dbReference type="InterPro" id="IPR018247">
    <property type="entry name" value="EF_Hand_1_Ca_BS"/>
</dbReference>
<keyword evidence="8" id="KW-0677">Repeat</keyword>
<dbReference type="GO" id="GO:0055085">
    <property type="term" value="P:transmembrane transport"/>
    <property type="evidence" value="ECO:0007669"/>
    <property type="project" value="InterPro"/>
</dbReference>
<keyword evidence="13" id="KW-0735">Signal-anchor</keyword>
<evidence type="ECO:0000259" key="16">
    <source>
        <dbReference type="PROSITE" id="PS52015"/>
    </source>
</evidence>
<dbReference type="GO" id="GO:0098797">
    <property type="term" value="C:plasma membrane protein complex"/>
    <property type="evidence" value="ECO:0007669"/>
    <property type="project" value="TreeGrafter"/>
</dbReference>
<proteinExistence type="inferred from homology"/>
<evidence type="ECO:0000256" key="5">
    <source>
        <dbReference type="ARBA" id="ARBA00022475"/>
    </source>
</evidence>
<keyword evidence="4 13" id="KW-0813">Transport</keyword>
<evidence type="ECO:0000256" key="4">
    <source>
        <dbReference type="ARBA" id="ARBA00022448"/>
    </source>
</evidence>
<keyword evidence="11" id="KW-0472">Membrane</keyword>
<comment type="function">
    <text evidence="13">Interacts with outer membrane receptor proteins that carry out high-affinity binding and energy dependent uptake into the periplasmic space of specific substrates. It could act to transduce energy from the cytoplasmic membrane to specific energy-requiring processes in the outer membrane, resulting in the release into the periplasm of ligands bound by these outer membrane proteins.</text>
</comment>
<evidence type="ECO:0000256" key="12">
    <source>
        <dbReference type="ARBA" id="ARBA00025849"/>
    </source>
</evidence>
<evidence type="ECO:0000256" key="7">
    <source>
        <dbReference type="ARBA" id="ARBA00022692"/>
    </source>
</evidence>
<evidence type="ECO:0000256" key="10">
    <source>
        <dbReference type="ARBA" id="ARBA00022989"/>
    </source>
</evidence>
<feature type="domain" description="TonB C-terminal" evidence="16">
    <location>
        <begin position="152"/>
        <end position="241"/>
    </location>
</feature>
<accession>A0A2X2CE18</accession>
<evidence type="ECO:0000256" key="9">
    <source>
        <dbReference type="ARBA" id="ARBA00022927"/>
    </source>
</evidence>
<keyword evidence="15" id="KW-0732">Signal</keyword>
<gene>
    <name evidence="17" type="primary">tonB_2</name>
    <name evidence="17" type="ORF">NCTC10975_03192</name>
</gene>
<dbReference type="InterPro" id="IPR037682">
    <property type="entry name" value="TonB_C"/>
</dbReference>
<organism evidence="17 18">
    <name type="scientific">Proteus mirabilis</name>
    <dbReference type="NCBI Taxonomy" id="584"/>
    <lineage>
        <taxon>Bacteria</taxon>
        <taxon>Pseudomonadati</taxon>
        <taxon>Pseudomonadota</taxon>
        <taxon>Gammaproteobacteria</taxon>
        <taxon>Enterobacterales</taxon>
        <taxon>Morganellaceae</taxon>
        <taxon>Proteus</taxon>
    </lineage>
</organism>
<dbReference type="Pfam" id="PF03544">
    <property type="entry name" value="TonB_C"/>
    <property type="match status" value="1"/>
</dbReference>
<comment type="subcellular location">
    <subcellularLocation>
        <location evidence="1 13">Cell inner membrane</location>
        <topology evidence="1 13">Single-pass membrane protein</topology>
        <orientation evidence="1 13">Periplasmic side</orientation>
    </subcellularLocation>
</comment>
<dbReference type="PANTHER" id="PTHR33446">
    <property type="entry name" value="PROTEIN TONB-RELATED"/>
    <property type="match status" value="1"/>
</dbReference>
<dbReference type="Proteomes" id="UP000251485">
    <property type="component" value="Unassembled WGS sequence"/>
</dbReference>
<evidence type="ECO:0000256" key="8">
    <source>
        <dbReference type="ARBA" id="ARBA00022737"/>
    </source>
</evidence>
<keyword evidence="6 13" id="KW-0997">Cell inner membrane</keyword>
<evidence type="ECO:0000256" key="3">
    <source>
        <dbReference type="ARBA" id="ARBA00022362"/>
    </source>
</evidence>
<dbReference type="InterPro" id="IPR051045">
    <property type="entry name" value="TonB-dependent_transducer"/>
</dbReference>
<evidence type="ECO:0000256" key="2">
    <source>
        <dbReference type="ARBA" id="ARBA00006555"/>
    </source>
</evidence>
<reference evidence="17 18" key="1">
    <citation type="submission" date="2018-06" db="EMBL/GenBank/DDBJ databases">
        <authorList>
            <consortium name="Pathogen Informatics"/>
            <person name="Doyle S."/>
        </authorList>
    </citation>
    <scope>NUCLEOTIDE SEQUENCE [LARGE SCALE GENOMIC DNA]</scope>
    <source>
        <strain evidence="17 18">NCTC10975</strain>
    </source>
</reference>
<feature type="region of interest" description="Disordered" evidence="14">
    <location>
        <begin position="49"/>
        <end position="161"/>
    </location>
</feature>